<gene>
    <name evidence="1" type="ORF">SCARUB_01291</name>
</gene>
<dbReference type="Proteomes" id="UP000094056">
    <property type="component" value="Unassembled WGS sequence"/>
</dbReference>
<name>A0A1E3XD43_9BACT</name>
<reference evidence="1 2" key="1">
    <citation type="submission" date="2016-07" db="EMBL/GenBank/DDBJ databases">
        <title>Draft genome of Scalindua rubra, obtained from a brine-seawater interface in the Red Sea, sheds light on salt adaptation in anammox bacteria.</title>
        <authorList>
            <person name="Speth D.R."/>
            <person name="Lagkouvardos I."/>
            <person name="Wang Y."/>
            <person name="Qian P.-Y."/>
            <person name="Dutilh B.E."/>
            <person name="Jetten M.S."/>
        </authorList>
    </citation>
    <scope>NUCLEOTIDE SEQUENCE [LARGE SCALE GENOMIC DNA]</scope>
    <source>
        <strain evidence="1">BSI-1</strain>
    </source>
</reference>
<evidence type="ECO:0000313" key="2">
    <source>
        <dbReference type="Proteomes" id="UP000094056"/>
    </source>
</evidence>
<organism evidence="1 2">
    <name type="scientific">Candidatus Scalindua rubra</name>
    <dbReference type="NCBI Taxonomy" id="1872076"/>
    <lineage>
        <taxon>Bacteria</taxon>
        <taxon>Pseudomonadati</taxon>
        <taxon>Planctomycetota</taxon>
        <taxon>Candidatus Brocadiia</taxon>
        <taxon>Candidatus Brocadiales</taxon>
        <taxon>Candidatus Scalinduaceae</taxon>
        <taxon>Candidatus Scalindua</taxon>
    </lineage>
</organism>
<accession>A0A1E3XD43</accession>
<proteinExistence type="predicted"/>
<sequence length="63" mass="7352">MFEHCKLCIDDKDVFCPRDVDVKCLVCNSNFCGAHIIEHLREHCIATDLFHCKKEESNVRNQT</sequence>
<evidence type="ECO:0000313" key="1">
    <source>
        <dbReference type="EMBL" id="ODS33557.1"/>
    </source>
</evidence>
<dbReference type="EMBL" id="MAYW01000025">
    <property type="protein sequence ID" value="ODS33557.1"/>
    <property type="molecule type" value="Genomic_DNA"/>
</dbReference>
<dbReference type="AlphaFoldDB" id="A0A1E3XD43"/>
<comment type="caution">
    <text evidence="1">The sequence shown here is derived from an EMBL/GenBank/DDBJ whole genome shotgun (WGS) entry which is preliminary data.</text>
</comment>
<protein>
    <submittedName>
        <fullName evidence="1">Uncharacterized protein</fullName>
    </submittedName>
</protein>